<feature type="domain" description="Amidase" evidence="3">
    <location>
        <begin position="27"/>
        <end position="446"/>
    </location>
</feature>
<sequence>MPATDLCYLGLVEVGRQIQAKKLSPVEVTKAMLERIERLDARLKSYACVMADSALAEAAVAEKEIASGKTRGPLHGVPVAIKDLCWAKGAPAAHGMTIHRDFRPSEDATVVARLKDAGAIILGKLQQTEGAYADHHPKIDPPKNPWNADLWPGASSSGSGSATAAGLCFGSLGTDTGGSIRFPSAANGITGLKPTWGRVSRYGAFELAATLDHIGPMARNAVDCGAMLGAIAGQDAKDTTSVPLPVPDYLAGLPGNLRGVTIGVDRRWTSEGTDEAASKVFSDGLRVAAELGAKISEITFPDPKAVIDDWFPLCGVEAAVAHEATYPSRKDEYGPGLAGLLDLGLAQSGTDYQKVVLRREAFRGAVRLLFESVDLIAVPAQAFAAPTLAKMAALGEDASLIAGLLRFTCPFDMTGSPTITLPAGFAPNGGPIAFQFVGRHFDEAGLVRAGDAFQRVTDWHTRHPAL</sequence>
<name>A0ABU8B9H7_9BRAD</name>
<reference evidence="4 5" key="1">
    <citation type="submission" date="2024-02" db="EMBL/GenBank/DDBJ databases">
        <title>Adaptive strategies in a cosmopolitan and abundant soil bacterium.</title>
        <authorList>
            <person name="Carini P."/>
        </authorList>
    </citation>
    <scope>NUCLEOTIDE SEQUENCE [LARGE SCALE GENOMIC DNA]</scope>
    <source>
        <strain evidence="4 5">AZCC 1608</strain>
    </source>
</reference>
<dbReference type="InterPro" id="IPR020556">
    <property type="entry name" value="Amidase_CS"/>
</dbReference>
<keyword evidence="4" id="KW-0378">Hydrolase</keyword>
<evidence type="ECO:0000313" key="5">
    <source>
        <dbReference type="Proteomes" id="UP001364224"/>
    </source>
</evidence>
<dbReference type="PANTHER" id="PTHR11895:SF176">
    <property type="entry name" value="AMIDASE AMID-RELATED"/>
    <property type="match status" value="1"/>
</dbReference>
<dbReference type="PANTHER" id="PTHR11895">
    <property type="entry name" value="TRANSAMIDASE"/>
    <property type="match status" value="1"/>
</dbReference>
<organism evidence="4 5">
    <name type="scientific">Bradyrhizobium algeriense</name>
    <dbReference type="NCBI Taxonomy" id="634784"/>
    <lineage>
        <taxon>Bacteria</taxon>
        <taxon>Pseudomonadati</taxon>
        <taxon>Pseudomonadota</taxon>
        <taxon>Alphaproteobacteria</taxon>
        <taxon>Hyphomicrobiales</taxon>
        <taxon>Nitrobacteraceae</taxon>
        <taxon>Bradyrhizobium</taxon>
    </lineage>
</organism>
<dbReference type="InterPro" id="IPR036928">
    <property type="entry name" value="AS_sf"/>
</dbReference>
<dbReference type="InterPro" id="IPR000120">
    <property type="entry name" value="Amidase"/>
</dbReference>
<dbReference type="RefSeq" id="WP_334479450.1">
    <property type="nucleotide sequence ID" value="NZ_JAZHRV010000001.1"/>
</dbReference>
<comment type="function">
    <text evidence="1">Hydrolyzes indole-3-acetamide (IAM) into indole-3-acetic acid (IAA).</text>
</comment>
<dbReference type="Gene3D" id="3.90.1300.10">
    <property type="entry name" value="Amidase signature (AS) domain"/>
    <property type="match status" value="1"/>
</dbReference>
<dbReference type="Proteomes" id="UP001364224">
    <property type="component" value="Unassembled WGS sequence"/>
</dbReference>
<dbReference type="SUPFAM" id="SSF75304">
    <property type="entry name" value="Amidase signature (AS) enzymes"/>
    <property type="match status" value="1"/>
</dbReference>
<dbReference type="GO" id="GO:0004040">
    <property type="term" value="F:amidase activity"/>
    <property type="evidence" value="ECO:0007669"/>
    <property type="project" value="UniProtKB-EC"/>
</dbReference>
<proteinExistence type="predicted"/>
<protein>
    <recommendedName>
        <fullName evidence="2">Indoleacetamide hydrolase</fullName>
    </recommendedName>
</protein>
<dbReference type="Pfam" id="PF01425">
    <property type="entry name" value="Amidase"/>
    <property type="match status" value="1"/>
</dbReference>
<evidence type="ECO:0000256" key="1">
    <source>
        <dbReference type="ARBA" id="ARBA00003871"/>
    </source>
</evidence>
<evidence type="ECO:0000259" key="3">
    <source>
        <dbReference type="Pfam" id="PF01425"/>
    </source>
</evidence>
<comment type="caution">
    <text evidence="4">The sequence shown here is derived from an EMBL/GenBank/DDBJ whole genome shotgun (WGS) entry which is preliminary data.</text>
</comment>
<dbReference type="EMBL" id="JAZHRV010000001">
    <property type="protein sequence ID" value="MEH2554648.1"/>
    <property type="molecule type" value="Genomic_DNA"/>
</dbReference>
<keyword evidence="5" id="KW-1185">Reference proteome</keyword>
<dbReference type="InterPro" id="IPR023631">
    <property type="entry name" value="Amidase_dom"/>
</dbReference>
<gene>
    <name evidence="4" type="ORF">V1286_002177</name>
</gene>
<accession>A0ABU8B9H7</accession>
<evidence type="ECO:0000313" key="4">
    <source>
        <dbReference type="EMBL" id="MEH2554648.1"/>
    </source>
</evidence>
<evidence type="ECO:0000256" key="2">
    <source>
        <dbReference type="ARBA" id="ARBA00021874"/>
    </source>
</evidence>
<dbReference type="PROSITE" id="PS00571">
    <property type="entry name" value="AMIDASES"/>
    <property type="match status" value="1"/>
</dbReference>